<keyword evidence="3" id="KW-1185">Reference proteome</keyword>
<keyword evidence="1" id="KW-1133">Transmembrane helix</keyword>
<proteinExistence type="predicted"/>
<dbReference type="Pfam" id="PF05940">
    <property type="entry name" value="NnrS"/>
    <property type="match status" value="1"/>
</dbReference>
<feature type="transmembrane region" description="Helical" evidence="1">
    <location>
        <begin position="271"/>
        <end position="291"/>
    </location>
</feature>
<feature type="transmembrane region" description="Helical" evidence="1">
    <location>
        <begin position="90"/>
        <end position="109"/>
    </location>
</feature>
<gene>
    <name evidence="2" type="ORF">SAMN05421829_10261</name>
</gene>
<accession>A0A1N6PIB8</accession>
<dbReference type="STRING" id="34027.SAMN05421829_10261"/>
<feature type="transmembrane region" description="Helical" evidence="1">
    <location>
        <begin position="215"/>
        <end position="233"/>
    </location>
</feature>
<dbReference type="Proteomes" id="UP000186819">
    <property type="component" value="Unassembled WGS sequence"/>
</dbReference>
<feature type="transmembrane region" description="Helical" evidence="1">
    <location>
        <begin position="21"/>
        <end position="41"/>
    </location>
</feature>
<dbReference type="OrthoDB" id="9770040at2"/>
<evidence type="ECO:0000256" key="1">
    <source>
        <dbReference type="SAM" id="Phobius"/>
    </source>
</evidence>
<keyword evidence="1" id="KW-0472">Membrane</keyword>
<name>A0A1N6PIB8_9RHOO</name>
<feature type="transmembrane region" description="Helical" evidence="1">
    <location>
        <begin position="337"/>
        <end position="357"/>
    </location>
</feature>
<dbReference type="AlphaFoldDB" id="A0A1N6PIB8"/>
<evidence type="ECO:0000313" key="2">
    <source>
        <dbReference type="EMBL" id="SIQ04085.1"/>
    </source>
</evidence>
<feature type="transmembrane region" description="Helical" evidence="1">
    <location>
        <begin position="363"/>
        <end position="389"/>
    </location>
</feature>
<feature type="transmembrane region" description="Helical" evidence="1">
    <location>
        <begin position="115"/>
        <end position="137"/>
    </location>
</feature>
<dbReference type="InterPro" id="IPR010266">
    <property type="entry name" value="NnrS"/>
</dbReference>
<feature type="transmembrane region" description="Helical" evidence="1">
    <location>
        <begin position="61"/>
        <end position="78"/>
    </location>
</feature>
<keyword evidence="1" id="KW-0812">Transmembrane</keyword>
<protein>
    <submittedName>
        <fullName evidence="2">Uncharacterized protein involved in response to NO</fullName>
    </submittedName>
</protein>
<feature type="transmembrane region" description="Helical" evidence="1">
    <location>
        <begin position="303"/>
        <end position="325"/>
    </location>
</feature>
<evidence type="ECO:0000313" key="3">
    <source>
        <dbReference type="Proteomes" id="UP000186819"/>
    </source>
</evidence>
<dbReference type="EMBL" id="FTMD01000002">
    <property type="protein sequence ID" value="SIQ04085.1"/>
    <property type="molecule type" value="Genomic_DNA"/>
</dbReference>
<feature type="transmembrane region" description="Helical" evidence="1">
    <location>
        <begin position="144"/>
        <end position="165"/>
    </location>
</feature>
<feature type="transmembrane region" description="Helical" evidence="1">
    <location>
        <begin position="239"/>
        <end position="259"/>
    </location>
</feature>
<reference evidence="3" key="1">
    <citation type="submission" date="2017-01" db="EMBL/GenBank/DDBJ databases">
        <authorList>
            <person name="Varghese N."/>
            <person name="Submissions S."/>
        </authorList>
    </citation>
    <scope>NUCLEOTIDE SEQUENCE [LARGE SCALE GENOMIC DNA]</scope>
    <source>
        <strain evidence="3">ATCC 51758</strain>
    </source>
</reference>
<organism evidence="2 3">
    <name type="scientific">Aromatoleum tolulyticum</name>
    <dbReference type="NCBI Taxonomy" id="34027"/>
    <lineage>
        <taxon>Bacteria</taxon>
        <taxon>Pseudomonadati</taxon>
        <taxon>Pseudomonadota</taxon>
        <taxon>Betaproteobacteria</taxon>
        <taxon>Rhodocyclales</taxon>
        <taxon>Rhodocyclaceae</taxon>
        <taxon>Aromatoleum</taxon>
    </lineage>
</organism>
<sequence>MSATASRLFPAALWVSAFRPFFLLGTLYAPLLIGAWLGAGFGWWSGPVGDMPGALWHGHEMIFGFSSAIILGIVLTALPSWAGTEEIHGARLALLVAAWLAGRLAFWALPLLPATVAAVADCLLFPLVFATLAPQLLQVENRLYLLLLPVLAAFFAANLAFHLGIGAGNPAFATIALHGGVYTILTLYVLKGGVLTPVFTGNALREKGRGEQAPFRMGLDVTAVGLVVALAALDLTGAPARWVGLTALACTLVHAWRVGRWQGWRVADVPLLLVMHLGFVWLILAFALKALAALTGLVPDTMWLHAFTVGSLGMMMLGLMTRVSLRHTGRPLKLPAAMRVACALVFTAAIARLALSMPDLRPAAITVAAILWAAAFVIYVSRFGSLLAVPSLPRKNGVLNK</sequence>